<dbReference type="GO" id="GO:0007059">
    <property type="term" value="P:chromosome segregation"/>
    <property type="evidence" value="ECO:0007669"/>
    <property type="project" value="TreeGrafter"/>
</dbReference>
<sequence>MEKNGEVEEGPSSTLPIGTRHSDLKKSFKLALRSLLTACSNQEFCNAFPRFTAAEQQPLHRLFIQVVTSLHENIEDEFESLCLETQVGATLDSVEQLVEEQSLDSLFLNKTNVMDVAGNLSIEKKNEIQLLTGMLDMAEKRNSLIRARVEHLRQGMQDVSGMADALEKLRSRSLSYACNSNAIHDP</sequence>
<dbReference type="OrthoDB" id="506494at2759"/>
<comment type="subcellular location">
    <subcellularLocation>
        <location evidence="2">Chromosome</location>
        <location evidence="2">Centromere</location>
        <location evidence="2">Kinetochore</location>
    </subcellularLocation>
    <subcellularLocation>
        <location evidence="1">Nucleus</location>
    </subcellularLocation>
</comment>
<evidence type="ECO:0000256" key="6">
    <source>
        <dbReference type="ARBA" id="ARBA00022838"/>
    </source>
</evidence>
<evidence type="ECO:0000313" key="10">
    <source>
        <dbReference type="EMBL" id="KAG6635887.1"/>
    </source>
</evidence>
<evidence type="ECO:0000256" key="1">
    <source>
        <dbReference type="ARBA" id="ARBA00004123"/>
    </source>
</evidence>
<name>A0A8T1P4N5_CARIL</name>
<protein>
    <submittedName>
        <fullName evidence="10">Uncharacterized protein</fullName>
    </submittedName>
</protein>
<keyword evidence="4" id="KW-0132">Cell division</keyword>
<dbReference type="Proteomes" id="UP000811609">
    <property type="component" value="Chromosome 11"/>
</dbReference>
<gene>
    <name evidence="10" type="ORF">CIPAW_11G074200</name>
    <name evidence="11" type="ORF">I3842_11G081100</name>
</gene>
<evidence type="ECO:0000256" key="4">
    <source>
        <dbReference type="ARBA" id="ARBA00022618"/>
    </source>
</evidence>
<dbReference type="EMBL" id="CM031819">
    <property type="protein sequence ID" value="KAG6635887.1"/>
    <property type="molecule type" value="Genomic_DNA"/>
</dbReference>
<dbReference type="AlphaFoldDB" id="A0A8T1P4N5"/>
<dbReference type="GO" id="GO:0051301">
    <property type="term" value="P:cell division"/>
    <property type="evidence" value="ECO:0007669"/>
    <property type="project" value="UniProtKB-KW"/>
</dbReference>
<keyword evidence="6" id="KW-0995">Kinetochore</keyword>
<accession>A0A8T1P4N5</accession>
<keyword evidence="12" id="KW-1185">Reference proteome</keyword>
<evidence type="ECO:0000256" key="9">
    <source>
        <dbReference type="ARBA" id="ARBA00023328"/>
    </source>
</evidence>
<evidence type="ECO:0000256" key="8">
    <source>
        <dbReference type="ARBA" id="ARBA00023306"/>
    </source>
</evidence>
<keyword evidence="9" id="KW-0137">Centromere</keyword>
<evidence type="ECO:0000256" key="5">
    <source>
        <dbReference type="ARBA" id="ARBA00022776"/>
    </source>
</evidence>
<dbReference type="PANTHER" id="PTHR15459:SF3">
    <property type="entry name" value="POLYAMINE-MODULATED FACTOR 1"/>
    <property type="match status" value="1"/>
</dbReference>
<dbReference type="GO" id="GO:0005634">
    <property type="term" value="C:nucleus"/>
    <property type="evidence" value="ECO:0007669"/>
    <property type="project" value="UniProtKB-SubCell"/>
</dbReference>
<evidence type="ECO:0000256" key="7">
    <source>
        <dbReference type="ARBA" id="ARBA00023242"/>
    </source>
</evidence>
<keyword evidence="5" id="KW-0498">Mitosis</keyword>
<dbReference type="Proteomes" id="UP000811246">
    <property type="component" value="Chromosome 11"/>
</dbReference>
<reference evidence="10" key="1">
    <citation type="submission" date="2020-12" db="EMBL/GenBank/DDBJ databases">
        <title>WGS assembly of Carya illinoinensis cv. Pawnee.</title>
        <authorList>
            <person name="Platts A."/>
            <person name="Shu S."/>
            <person name="Wright S."/>
            <person name="Barry K."/>
            <person name="Edger P."/>
            <person name="Pires J.C."/>
            <person name="Schmutz J."/>
        </authorList>
    </citation>
    <scope>NUCLEOTIDE SEQUENCE</scope>
    <source>
        <tissue evidence="10">Leaf</tissue>
    </source>
</reference>
<evidence type="ECO:0000256" key="2">
    <source>
        <dbReference type="ARBA" id="ARBA00004629"/>
    </source>
</evidence>
<keyword evidence="8" id="KW-0131">Cell cycle</keyword>
<proteinExistence type="predicted"/>
<organism evidence="10 12">
    <name type="scientific">Carya illinoinensis</name>
    <name type="common">Pecan</name>
    <dbReference type="NCBI Taxonomy" id="32201"/>
    <lineage>
        <taxon>Eukaryota</taxon>
        <taxon>Viridiplantae</taxon>
        <taxon>Streptophyta</taxon>
        <taxon>Embryophyta</taxon>
        <taxon>Tracheophyta</taxon>
        <taxon>Spermatophyta</taxon>
        <taxon>Magnoliopsida</taxon>
        <taxon>eudicotyledons</taxon>
        <taxon>Gunneridae</taxon>
        <taxon>Pentapetalae</taxon>
        <taxon>rosids</taxon>
        <taxon>fabids</taxon>
        <taxon>Fagales</taxon>
        <taxon>Juglandaceae</taxon>
        <taxon>Carya</taxon>
    </lineage>
</organism>
<evidence type="ECO:0000313" key="12">
    <source>
        <dbReference type="Proteomes" id="UP000811609"/>
    </source>
</evidence>
<dbReference type="InterPro" id="IPR007128">
    <property type="entry name" value="PMF1/Nnf1"/>
</dbReference>
<reference evidence="11" key="2">
    <citation type="submission" date="2021-01" db="EMBL/GenBank/DDBJ databases">
        <authorList>
            <person name="Lovell J.T."/>
            <person name="Bentley N."/>
            <person name="Bhattarai G."/>
            <person name="Jenkins J.W."/>
            <person name="Sreedasyam A."/>
            <person name="Alarcon Y."/>
            <person name="Bock C."/>
            <person name="Boston L."/>
            <person name="Carlson J."/>
            <person name="Cervantes K."/>
            <person name="Clermont K."/>
            <person name="Krom N."/>
            <person name="Kubenka K."/>
            <person name="Mamidi S."/>
            <person name="Mattison C."/>
            <person name="Monteros M."/>
            <person name="Pisani C."/>
            <person name="Plott C."/>
            <person name="Rajasekar S."/>
            <person name="Rhein H.S."/>
            <person name="Rohla C."/>
            <person name="Song M."/>
            <person name="Hilaire R.S."/>
            <person name="Shu S."/>
            <person name="Wells L."/>
            <person name="Wang X."/>
            <person name="Webber J."/>
            <person name="Heerema R.J."/>
            <person name="Klein P."/>
            <person name="Conner P."/>
            <person name="Grauke L."/>
            <person name="Grimwood J."/>
            <person name="Schmutz J."/>
            <person name="Randall J.J."/>
        </authorList>
    </citation>
    <scope>NUCLEOTIDE SEQUENCE</scope>
    <source>
        <tissue evidence="11">Leaf</tissue>
    </source>
</reference>
<keyword evidence="7" id="KW-0539">Nucleus</keyword>
<keyword evidence="3" id="KW-0158">Chromosome</keyword>
<dbReference type="EMBL" id="CM031835">
    <property type="protein sequence ID" value="KAG6687614.1"/>
    <property type="molecule type" value="Genomic_DNA"/>
</dbReference>
<dbReference type="GO" id="GO:0000444">
    <property type="term" value="C:MIS12/MIND type complex"/>
    <property type="evidence" value="ECO:0007669"/>
    <property type="project" value="InterPro"/>
</dbReference>
<evidence type="ECO:0000256" key="3">
    <source>
        <dbReference type="ARBA" id="ARBA00022454"/>
    </source>
</evidence>
<comment type="caution">
    <text evidence="10">The sequence shown here is derived from an EMBL/GenBank/DDBJ whole genome shotgun (WGS) entry which is preliminary data.</text>
</comment>
<dbReference type="Pfam" id="PF03980">
    <property type="entry name" value="Nnf1"/>
    <property type="match status" value="1"/>
</dbReference>
<dbReference type="PANTHER" id="PTHR15459">
    <property type="entry name" value="POLYAMINE-MODULATED FACTOR 1"/>
    <property type="match status" value="1"/>
</dbReference>
<evidence type="ECO:0000313" key="11">
    <source>
        <dbReference type="EMBL" id="KAG6687614.1"/>
    </source>
</evidence>